<feature type="transmembrane region" description="Helical" evidence="11">
    <location>
        <begin position="245"/>
        <end position="263"/>
    </location>
</feature>
<name>A0A8H3HM20_9AGAM</name>
<dbReference type="FunFam" id="3.40.50.300:FF:000565">
    <property type="entry name" value="ABC bile acid transporter"/>
    <property type="match status" value="1"/>
</dbReference>
<evidence type="ECO:0000256" key="10">
    <source>
        <dbReference type="SAM" id="MobiDB-lite"/>
    </source>
</evidence>
<organism evidence="14 15">
    <name type="scientific">Rhizoctonia solani</name>
    <dbReference type="NCBI Taxonomy" id="456999"/>
    <lineage>
        <taxon>Eukaryota</taxon>
        <taxon>Fungi</taxon>
        <taxon>Dikarya</taxon>
        <taxon>Basidiomycota</taxon>
        <taxon>Agaricomycotina</taxon>
        <taxon>Agaricomycetes</taxon>
        <taxon>Cantharellales</taxon>
        <taxon>Ceratobasidiaceae</taxon>
        <taxon>Rhizoctonia</taxon>
    </lineage>
</organism>
<keyword evidence="5" id="KW-0547">Nucleotide-binding</keyword>
<evidence type="ECO:0000256" key="5">
    <source>
        <dbReference type="ARBA" id="ARBA00022741"/>
    </source>
</evidence>
<dbReference type="InterPro" id="IPR011527">
    <property type="entry name" value="ABC1_TM_dom"/>
</dbReference>
<feature type="domain" description="ABC transmembrane type-1" evidence="13">
    <location>
        <begin position="169"/>
        <end position="460"/>
    </location>
</feature>
<dbReference type="FunFam" id="3.40.50.300:FF:000997">
    <property type="entry name" value="Multidrug resistance-associated protein 1"/>
    <property type="match status" value="1"/>
</dbReference>
<evidence type="ECO:0000256" key="3">
    <source>
        <dbReference type="ARBA" id="ARBA00022448"/>
    </source>
</evidence>
<feature type="transmembrane region" description="Helical" evidence="11">
    <location>
        <begin position="303"/>
        <end position="330"/>
    </location>
</feature>
<sequence>MAQSAVNTAQPNDETPIPRYEEPYPWWCRVPFVSLKPKAPPASLEDVPGLPEDYAPWLSRLTFWWLNPLLSQGYCRPLQATDMYQLGDSRAAHVYSSRLQGAFERRRAALEDFKTRVETNQVHPPSWRRLLWKLSGSQTCKEEQWRLNMAKRQPSLAGALNDTVFWWFWTGGLFKGLADAGMICSPLIVKALINFASQSYAAHLAGTSAPSIGKGLGLAFGLLALQWLIMLLNVHAFHRSFTTGVLLRTALITSVFSRALSLTSRARTMGGMTGGKLVGLISTDVSRIDYCAGYFHMAWTAPLQMVICLILLCLNLGWSALPGLAFFVILSPLQGKVTRRLFLLRKRSMVWTEKRIKALHEILGAMRIIKLFAWELPFMDRIGGYRRTEMSYLRSRLTLRSFNNAFAFSLPTLSSVVSFVIYSASGHPLEPGIIFSSLSLFVLLRTPMTFLPVALNAITDASAAVQRLQPIFMAETRPESLPFEPDLPVAIKTQALDLTWDSPPPANVPKKVALPPQTGLLGRLRARFGGAKPMSTPLVSTTEKPTTAPVKEPFKMNNINLEIPRGQLCAIVGPVGSGKSSLLQGLIGEMRKTSGDIRFGGTVGYCPQTAWIQSISIRDNITFGQPYDEKKYQDVVQRVCLEPDFDMLPHGDLTEVGERGISLSGGQKQRINIARALYFGCDITLFDDSFSALDAHVGKSVFDNVVRAGGALDGRTRILVTHKLDFLPHVDYIITLSEGEITEQGTYADLMAANGFFAKFISEFSNNSAGENHASSVEQIDKKATTTKTKATPGGNTATMQSEERATGSVSWKGELLGFFLFRFLISHVVYKAYFVAANIKAVFPLLLLAIVLFQGASVLSPYWLVFWQEDRFPITQGVYMVIYAVLGFAQAFGLFCMGGVFAVLTFYASQSLHRDALDRILHAPVSFFDTTPLGRIMNRFSKDVDTIDNIIGDACRMFIGTLVQIIGAVVLISVVQPWFLLAVAIILLAYYWIAMYYRASAREVKRIDAVLRSSLYAHFGEAIGGISTIHAYQVSGQFKRENERRMDLENRAYWITTTNQRWLSLRLDFLGSLLLLAVSLLCVGARFTISPSQTGVVVSYMLTIQASFGWAVRQSAEVENNMNGVERIVYYAREIEQEASHDSGADEPDSSAWPSTGEIQVQDAVVCYRPELPPVLNGLTLCVRGGEHVGIVGRTGAGKSTVTQALFRMMELSSGAITIDGADIGQLGLRKLRSSLTIIPQDPLLFSGTLRYNLDPFSVYDDARLWDALRRAHLVEPSKSDTSIGKASENNSSSGRFTLDMQIQDEGSNLSVGERSLVSLARALVRDTKIVLMDEATASVDYKTDRNIQLTIQEEFKNKTLLCIAHRLQTIIGYDKICVIDSGKVVEFDSPANLFENKDGIFHGMCKSSGITFEDIANATR</sequence>
<feature type="domain" description="ABC transmembrane type-1" evidence="13">
    <location>
        <begin position="846"/>
        <end position="1121"/>
    </location>
</feature>
<dbReference type="Gene3D" id="3.40.50.300">
    <property type="entry name" value="P-loop containing nucleotide triphosphate hydrolases"/>
    <property type="match status" value="2"/>
</dbReference>
<dbReference type="SUPFAM" id="SSF90123">
    <property type="entry name" value="ABC transporter transmembrane region"/>
    <property type="match status" value="2"/>
</dbReference>
<dbReference type="EMBL" id="CAJMXA010003891">
    <property type="protein sequence ID" value="CAE6524677.1"/>
    <property type="molecule type" value="Genomic_DNA"/>
</dbReference>
<dbReference type="Proteomes" id="UP000663853">
    <property type="component" value="Unassembled WGS sequence"/>
</dbReference>
<dbReference type="InterPro" id="IPR036640">
    <property type="entry name" value="ABC1_TM_sf"/>
</dbReference>
<dbReference type="GO" id="GO:0016020">
    <property type="term" value="C:membrane"/>
    <property type="evidence" value="ECO:0007669"/>
    <property type="project" value="UniProtKB-SubCell"/>
</dbReference>
<dbReference type="Pfam" id="PF00664">
    <property type="entry name" value="ABC_membrane"/>
    <property type="match status" value="2"/>
</dbReference>
<dbReference type="Pfam" id="PF00005">
    <property type="entry name" value="ABC_tran"/>
    <property type="match status" value="2"/>
</dbReference>
<dbReference type="InterPro" id="IPR050173">
    <property type="entry name" value="ABC_transporter_C-like"/>
</dbReference>
<evidence type="ECO:0000259" key="13">
    <source>
        <dbReference type="PROSITE" id="PS50929"/>
    </source>
</evidence>
<evidence type="ECO:0000256" key="2">
    <source>
        <dbReference type="ARBA" id="ARBA00009726"/>
    </source>
</evidence>
<evidence type="ECO:0000256" key="1">
    <source>
        <dbReference type="ARBA" id="ARBA00004141"/>
    </source>
</evidence>
<dbReference type="InterPro" id="IPR027417">
    <property type="entry name" value="P-loop_NTPase"/>
</dbReference>
<dbReference type="SUPFAM" id="SSF52540">
    <property type="entry name" value="P-loop containing nucleoside triphosphate hydrolases"/>
    <property type="match status" value="2"/>
</dbReference>
<keyword evidence="8" id="KW-0843">Virulence</keyword>
<feature type="transmembrane region" description="Helical" evidence="11">
    <location>
        <begin position="879"/>
        <end position="909"/>
    </location>
</feature>
<dbReference type="CDD" id="cd18606">
    <property type="entry name" value="ABC_6TM_YOR1_D2_like"/>
    <property type="match status" value="1"/>
</dbReference>
<reference evidence="14" key="1">
    <citation type="submission" date="2021-01" db="EMBL/GenBank/DDBJ databases">
        <authorList>
            <person name="Kaushik A."/>
        </authorList>
    </citation>
    <scope>NUCLEOTIDE SEQUENCE</scope>
    <source>
        <strain evidence="14">AG6-10EEA</strain>
    </source>
</reference>
<keyword evidence="4 11" id="KW-0812">Transmembrane</keyword>
<dbReference type="PROSITE" id="PS50893">
    <property type="entry name" value="ABC_TRANSPORTER_2"/>
    <property type="match status" value="2"/>
</dbReference>
<feature type="transmembrane region" description="Helical" evidence="11">
    <location>
        <begin position="215"/>
        <end position="233"/>
    </location>
</feature>
<gene>
    <name evidence="14" type="ORF">RDB_LOCUS156778</name>
</gene>
<dbReference type="CDD" id="cd18597">
    <property type="entry name" value="ABC_6TM_YOR1_D1_like"/>
    <property type="match status" value="1"/>
</dbReference>
<feature type="transmembrane region" description="Helical" evidence="11">
    <location>
        <begin position="843"/>
        <end position="867"/>
    </location>
</feature>
<dbReference type="PANTHER" id="PTHR24223">
    <property type="entry name" value="ATP-BINDING CASSETTE SUB-FAMILY C"/>
    <property type="match status" value="1"/>
</dbReference>
<evidence type="ECO:0000256" key="9">
    <source>
        <dbReference type="ARBA" id="ARBA00023136"/>
    </source>
</evidence>
<evidence type="ECO:0000313" key="14">
    <source>
        <dbReference type="EMBL" id="CAE6524677.1"/>
    </source>
</evidence>
<feature type="transmembrane region" description="Helical" evidence="11">
    <location>
        <begin position="1070"/>
        <end position="1090"/>
    </location>
</feature>
<feature type="domain" description="ABC transporter" evidence="12">
    <location>
        <begin position="539"/>
        <end position="763"/>
    </location>
</feature>
<comment type="similarity">
    <text evidence="2">Belongs to the ABC transporter superfamily. ABCC family. Conjugate transporter (TC 3.A.1.208) subfamily.</text>
</comment>
<dbReference type="PROSITE" id="PS00211">
    <property type="entry name" value="ABC_TRANSPORTER_1"/>
    <property type="match status" value="2"/>
</dbReference>
<keyword evidence="9 11" id="KW-0472">Membrane</keyword>
<dbReference type="PROSITE" id="PS50929">
    <property type="entry name" value="ABC_TM1F"/>
    <property type="match status" value="2"/>
</dbReference>
<dbReference type="SMART" id="SM00382">
    <property type="entry name" value="AAA"/>
    <property type="match status" value="2"/>
</dbReference>
<dbReference type="InterPro" id="IPR017871">
    <property type="entry name" value="ABC_transporter-like_CS"/>
</dbReference>
<keyword evidence="3" id="KW-0813">Transport</keyword>
<dbReference type="CDD" id="cd03244">
    <property type="entry name" value="ABCC_MRP_domain2"/>
    <property type="match status" value="1"/>
</dbReference>
<feature type="transmembrane region" description="Helical" evidence="11">
    <location>
        <begin position="979"/>
        <end position="998"/>
    </location>
</feature>
<dbReference type="GO" id="GO:0005524">
    <property type="term" value="F:ATP binding"/>
    <property type="evidence" value="ECO:0007669"/>
    <property type="project" value="UniProtKB-KW"/>
</dbReference>
<dbReference type="GO" id="GO:0016887">
    <property type="term" value="F:ATP hydrolysis activity"/>
    <property type="evidence" value="ECO:0007669"/>
    <property type="project" value="InterPro"/>
</dbReference>
<dbReference type="FunFam" id="1.20.1560.10:FF:000061">
    <property type="entry name" value="ATP-binding cassette transporter YOR1"/>
    <property type="match status" value="1"/>
</dbReference>
<feature type="region of interest" description="Disordered" evidence="10">
    <location>
        <begin position="784"/>
        <end position="803"/>
    </location>
</feature>
<evidence type="ECO:0000256" key="7">
    <source>
        <dbReference type="ARBA" id="ARBA00022989"/>
    </source>
</evidence>
<evidence type="ECO:0000313" key="15">
    <source>
        <dbReference type="Proteomes" id="UP000663853"/>
    </source>
</evidence>
<feature type="transmembrane region" description="Helical" evidence="11">
    <location>
        <begin position="951"/>
        <end position="973"/>
    </location>
</feature>
<dbReference type="FunFam" id="1.20.1560.10:FF:000010">
    <property type="entry name" value="Multidrug resistance-associated ABC transporter"/>
    <property type="match status" value="1"/>
</dbReference>
<dbReference type="Gene3D" id="1.20.1560.10">
    <property type="entry name" value="ABC transporter type 1, transmembrane domain"/>
    <property type="match status" value="2"/>
</dbReference>
<proteinExistence type="inferred from homology"/>
<comment type="subcellular location">
    <subcellularLocation>
        <location evidence="1">Membrane</location>
        <topology evidence="1">Multi-pass membrane protein</topology>
    </subcellularLocation>
</comment>
<feature type="transmembrane region" description="Helical" evidence="11">
    <location>
        <begin position="816"/>
        <end position="837"/>
    </location>
</feature>
<accession>A0A8H3HM20</accession>
<evidence type="ECO:0000256" key="4">
    <source>
        <dbReference type="ARBA" id="ARBA00022692"/>
    </source>
</evidence>
<evidence type="ECO:0000259" key="12">
    <source>
        <dbReference type="PROSITE" id="PS50893"/>
    </source>
</evidence>
<evidence type="ECO:0000256" key="6">
    <source>
        <dbReference type="ARBA" id="ARBA00022840"/>
    </source>
</evidence>
<comment type="caution">
    <text evidence="14">The sequence shown here is derived from an EMBL/GenBank/DDBJ whole genome shotgun (WGS) entry which is preliminary data.</text>
</comment>
<keyword evidence="7 11" id="KW-1133">Transmembrane helix</keyword>
<keyword evidence="6" id="KW-0067">ATP-binding</keyword>
<dbReference type="InterPro" id="IPR003439">
    <property type="entry name" value="ABC_transporter-like_ATP-bd"/>
</dbReference>
<dbReference type="GO" id="GO:0140359">
    <property type="term" value="F:ABC-type transporter activity"/>
    <property type="evidence" value="ECO:0007669"/>
    <property type="project" value="InterPro"/>
</dbReference>
<dbReference type="PANTHER" id="PTHR24223:SF456">
    <property type="entry name" value="MULTIDRUG RESISTANCE-ASSOCIATED PROTEIN LETHAL(2)03659"/>
    <property type="match status" value="1"/>
</dbReference>
<feature type="domain" description="ABC transporter" evidence="12">
    <location>
        <begin position="1160"/>
        <end position="1408"/>
    </location>
</feature>
<dbReference type="InterPro" id="IPR003593">
    <property type="entry name" value="AAA+_ATPase"/>
</dbReference>
<evidence type="ECO:0000256" key="11">
    <source>
        <dbReference type="SAM" id="Phobius"/>
    </source>
</evidence>
<dbReference type="CDD" id="cd03250">
    <property type="entry name" value="ABCC_MRP_domain1"/>
    <property type="match status" value="1"/>
</dbReference>
<protein>
    <submittedName>
        <fullName evidence="14">Uncharacterized protein</fullName>
    </submittedName>
</protein>
<evidence type="ECO:0000256" key="8">
    <source>
        <dbReference type="ARBA" id="ARBA00023026"/>
    </source>
</evidence>